<keyword evidence="1" id="KW-1133">Transmembrane helix</keyword>
<dbReference type="SUPFAM" id="SSF50249">
    <property type="entry name" value="Nucleic acid-binding proteins"/>
    <property type="match status" value="1"/>
</dbReference>
<evidence type="ECO:0000259" key="2">
    <source>
        <dbReference type="PROSITE" id="PS51857"/>
    </source>
</evidence>
<dbReference type="PROSITE" id="PS51857">
    <property type="entry name" value="CSD_2"/>
    <property type="match status" value="1"/>
</dbReference>
<feature type="domain" description="CSD" evidence="2">
    <location>
        <begin position="2"/>
        <end position="67"/>
    </location>
</feature>
<proteinExistence type="predicted"/>
<feature type="transmembrane region" description="Helical" evidence="1">
    <location>
        <begin position="99"/>
        <end position="118"/>
    </location>
</feature>
<name>A0ABW7H3T1_9BURK</name>
<protein>
    <submittedName>
        <fullName evidence="3">Cold-shock protein</fullName>
    </submittedName>
</protein>
<keyword evidence="1" id="KW-0472">Membrane</keyword>
<dbReference type="Gene3D" id="2.40.50.140">
    <property type="entry name" value="Nucleic acid-binding proteins"/>
    <property type="match status" value="1"/>
</dbReference>
<keyword evidence="1" id="KW-0812">Transmembrane</keyword>
<dbReference type="InterPro" id="IPR002059">
    <property type="entry name" value="CSP_DNA-bd"/>
</dbReference>
<sequence length="135" mass="14543">MRFEGVLTAWDPGAGYGAIQPAGGGEKVVVGLAAFPTDGEGPRPDEWLSFEIVTGRDGRKHAVNLKRVVRNRPTAALREAVGAGSAHVRARKAQRRRRSMLLAGGVVATLMLVSWGALRWQSHHPSTEVATMAHR</sequence>
<comment type="caution">
    <text evidence="3">The sequence shown here is derived from an EMBL/GenBank/DDBJ whole genome shotgun (WGS) entry which is preliminary data.</text>
</comment>
<organism evidence="3 4">
    <name type="scientific">Pelomonas baiyunensis</name>
    <dbReference type="NCBI Taxonomy" id="3299026"/>
    <lineage>
        <taxon>Bacteria</taxon>
        <taxon>Pseudomonadati</taxon>
        <taxon>Pseudomonadota</taxon>
        <taxon>Betaproteobacteria</taxon>
        <taxon>Burkholderiales</taxon>
        <taxon>Sphaerotilaceae</taxon>
        <taxon>Roseateles</taxon>
    </lineage>
</organism>
<evidence type="ECO:0000313" key="3">
    <source>
        <dbReference type="EMBL" id="MFG6468555.1"/>
    </source>
</evidence>
<dbReference type="InterPro" id="IPR012340">
    <property type="entry name" value="NA-bd_OB-fold"/>
</dbReference>
<dbReference type="EMBL" id="JBIGIB010000005">
    <property type="protein sequence ID" value="MFG6468555.1"/>
    <property type="molecule type" value="Genomic_DNA"/>
</dbReference>
<evidence type="ECO:0000256" key="1">
    <source>
        <dbReference type="SAM" id="Phobius"/>
    </source>
</evidence>
<keyword evidence="4" id="KW-1185">Reference proteome</keyword>
<dbReference type="RefSeq" id="WP_394386813.1">
    <property type="nucleotide sequence ID" value="NZ_JBIGIB010000005.1"/>
</dbReference>
<accession>A0ABW7H3T1</accession>
<dbReference type="Proteomes" id="UP001606303">
    <property type="component" value="Unassembled WGS sequence"/>
</dbReference>
<gene>
    <name evidence="3" type="ORF">ACG01O_18175</name>
</gene>
<evidence type="ECO:0000313" key="4">
    <source>
        <dbReference type="Proteomes" id="UP001606303"/>
    </source>
</evidence>
<reference evidence="3 4" key="1">
    <citation type="submission" date="2024-08" db="EMBL/GenBank/DDBJ databases">
        <authorList>
            <person name="Lu H."/>
        </authorList>
    </citation>
    <scope>NUCLEOTIDE SEQUENCE [LARGE SCALE GENOMIC DNA]</scope>
    <source>
        <strain evidence="3 4">BYS87W</strain>
    </source>
</reference>